<evidence type="ECO:0000313" key="4">
    <source>
        <dbReference type="Proteomes" id="UP000326570"/>
    </source>
</evidence>
<dbReference type="RefSeq" id="WP_150905849.1">
    <property type="nucleotide sequence ID" value="NZ_VTWT01000013.1"/>
</dbReference>
<organism evidence="3 4">
    <name type="scientific">Adhaeribacter soli</name>
    <dbReference type="NCBI Taxonomy" id="2607655"/>
    <lineage>
        <taxon>Bacteria</taxon>
        <taxon>Pseudomonadati</taxon>
        <taxon>Bacteroidota</taxon>
        <taxon>Cytophagia</taxon>
        <taxon>Cytophagales</taxon>
        <taxon>Hymenobacteraceae</taxon>
        <taxon>Adhaeribacter</taxon>
    </lineage>
</organism>
<feature type="compositionally biased region" description="Basic and acidic residues" evidence="1">
    <location>
        <begin position="55"/>
        <end position="66"/>
    </location>
</feature>
<feature type="chain" id="PRO_5024981548" evidence="2">
    <location>
        <begin position="50"/>
        <end position="97"/>
    </location>
</feature>
<keyword evidence="4" id="KW-1185">Reference proteome</keyword>
<evidence type="ECO:0000313" key="3">
    <source>
        <dbReference type="EMBL" id="KAA9325214.1"/>
    </source>
</evidence>
<comment type="caution">
    <text evidence="3">The sequence shown here is derived from an EMBL/GenBank/DDBJ whole genome shotgun (WGS) entry which is preliminary data.</text>
</comment>
<name>A0A5N1IKM7_9BACT</name>
<accession>A0A5N1IKM7</accession>
<feature type="compositionally biased region" description="Basic residues" evidence="1">
    <location>
        <begin position="67"/>
        <end position="76"/>
    </location>
</feature>
<dbReference type="Proteomes" id="UP000326570">
    <property type="component" value="Unassembled WGS sequence"/>
</dbReference>
<keyword evidence="2" id="KW-0732">Signal</keyword>
<dbReference type="AlphaFoldDB" id="A0A5N1IKM7"/>
<evidence type="ECO:0000256" key="1">
    <source>
        <dbReference type="SAM" id="MobiDB-lite"/>
    </source>
</evidence>
<feature type="signal peptide" evidence="2">
    <location>
        <begin position="1"/>
        <end position="49"/>
    </location>
</feature>
<evidence type="ECO:0000256" key="2">
    <source>
        <dbReference type="SAM" id="SignalP"/>
    </source>
</evidence>
<reference evidence="3 4" key="1">
    <citation type="submission" date="2019-09" db="EMBL/GenBank/DDBJ databases">
        <title>Genome sequence of Adhaeribacter sp. M2.</title>
        <authorList>
            <person name="Srinivasan S."/>
        </authorList>
    </citation>
    <scope>NUCLEOTIDE SEQUENCE [LARGE SCALE GENOMIC DNA]</scope>
    <source>
        <strain evidence="3 4">M2</strain>
    </source>
</reference>
<proteinExistence type="predicted"/>
<protein>
    <submittedName>
        <fullName evidence="3">Uncharacterized protein</fullName>
    </submittedName>
</protein>
<gene>
    <name evidence="3" type="ORF">F0P94_18495</name>
</gene>
<dbReference type="EMBL" id="VTWT01000013">
    <property type="protein sequence ID" value="KAA9325214.1"/>
    <property type="molecule type" value="Genomic_DNA"/>
</dbReference>
<sequence>MEPETFVIFTKLTTQAKKYLFHFYNHHHMKKLTLAIALFAFVGSASVNAAVIKPEGEKTEKAEKADKKAKKSKKSKACTPGEGEGTKACCKKKEAKS</sequence>
<feature type="region of interest" description="Disordered" evidence="1">
    <location>
        <begin position="55"/>
        <end position="97"/>
    </location>
</feature>